<protein>
    <submittedName>
        <fullName evidence="2">Uncharacterized protein</fullName>
    </submittedName>
</protein>
<dbReference type="EMBL" id="JAUGQQ010000016">
    <property type="protein sequence ID" value="MDN3725440.1"/>
    <property type="molecule type" value="Genomic_DNA"/>
</dbReference>
<name>A0ABT8DNH6_9FLAO</name>
<dbReference type="RefSeq" id="WP_290255531.1">
    <property type="nucleotide sequence ID" value="NZ_JAUGQQ010000016.1"/>
</dbReference>
<evidence type="ECO:0000256" key="1">
    <source>
        <dbReference type="SAM" id="MobiDB-lite"/>
    </source>
</evidence>
<proteinExistence type="predicted"/>
<reference evidence="2 3" key="1">
    <citation type="submission" date="2023-06" db="EMBL/GenBank/DDBJ databases">
        <authorList>
            <person name="Ye Y.-Q."/>
            <person name="Du Z.-J."/>
        </authorList>
    </citation>
    <scope>NUCLEOTIDE SEQUENCE [LARGE SCALE GENOMIC DNA]</scope>
    <source>
        <strain evidence="2 3">SDUM287046</strain>
    </source>
</reference>
<accession>A0ABT8DNH6</accession>
<comment type="caution">
    <text evidence="2">The sequence shown here is derived from an EMBL/GenBank/DDBJ whole genome shotgun (WGS) entry which is preliminary data.</text>
</comment>
<sequence>MRRKAAGSMFKKVKHHSLKKHTEKKLTERDISERNSPLKYLGFLVDEAFFEDFELLYEFGRELGLQRKDVKLFTFVETRRKIPSLRQNQISNKEFTWRGEIQKQNAQEFLDFPFDALIGFYKGKHEFLSAMVALSRAKFKIGFEGADARLYDLMISINPSNFEAAKAEIEKYLKILNKI</sequence>
<feature type="compositionally biased region" description="Basic residues" evidence="1">
    <location>
        <begin position="1"/>
        <end position="23"/>
    </location>
</feature>
<dbReference type="Proteomes" id="UP001244787">
    <property type="component" value="Unassembled WGS sequence"/>
</dbReference>
<dbReference type="InterPro" id="IPR054207">
    <property type="entry name" value="DUF6913"/>
</dbReference>
<organism evidence="2 3">
    <name type="scientific">Aequorivita aurantiaca</name>
    <dbReference type="NCBI Taxonomy" id="3053356"/>
    <lineage>
        <taxon>Bacteria</taxon>
        <taxon>Pseudomonadati</taxon>
        <taxon>Bacteroidota</taxon>
        <taxon>Flavobacteriia</taxon>
        <taxon>Flavobacteriales</taxon>
        <taxon>Flavobacteriaceae</taxon>
        <taxon>Aequorivita</taxon>
    </lineage>
</organism>
<keyword evidence="3" id="KW-1185">Reference proteome</keyword>
<dbReference type="Pfam" id="PF21857">
    <property type="entry name" value="DUF6913"/>
    <property type="match status" value="1"/>
</dbReference>
<feature type="region of interest" description="Disordered" evidence="1">
    <location>
        <begin position="1"/>
        <end position="25"/>
    </location>
</feature>
<gene>
    <name evidence="2" type="ORF">QRD02_13710</name>
</gene>
<evidence type="ECO:0000313" key="2">
    <source>
        <dbReference type="EMBL" id="MDN3725440.1"/>
    </source>
</evidence>
<evidence type="ECO:0000313" key="3">
    <source>
        <dbReference type="Proteomes" id="UP001244787"/>
    </source>
</evidence>